<proteinExistence type="predicted"/>
<name>A0A2T7NL22_POMCA</name>
<dbReference type="AlphaFoldDB" id="A0A2T7NL22"/>
<feature type="signal peptide" evidence="3">
    <location>
        <begin position="1"/>
        <end position="23"/>
    </location>
</feature>
<keyword evidence="3" id="KW-0732">Signal</keyword>
<dbReference type="EMBL" id="PZQS01000011">
    <property type="protein sequence ID" value="PVD21859.1"/>
    <property type="molecule type" value="Genomic_DNA"/>
</dbReference>
<protein>
    <submittedName>
        <fullName evidence="4">Uncharacterized protein</fullName>
    </submittedName>
</protein>
<comment type="caution">
    <text evidence="4">The sequence shown here is derived from an EMBL/GenBank/DDBJ whole genome shotgun (WGS) entry which is preliminary data.</text>
</comment>
<organism evidence="4 5">
    <name type="scientific">Pomacea canaliculata</name>
    <name type="common">Golden apple snail</name>
    <dbReference type="NCBI Taxonomy" id="400727"/>
    <lineage>
        <taxon>Eukaryota</taxon>
        <taxon>Metazoa</taxon>
        <taxon>Spiralia</taxon>
        <taxon>Lophotrochozoa</taxon>
        <taxon>Mollusca</taxon>
        <taxon>Gastropoda</taxon>
        <taxon>Caenogastropoda</taxon>
        <taxon>Architaenioglossa</taxon>
        <taxon>Ampullarioidea</taxon>
        <taxon>Ampullariidae</taxon>
        <taxon>Pomacea</taxon>
    </lineage>
</organism>
<dbReference type="Gene3D" id="1.20.5.1230">
    <property type="entry name" value="Apolipoprotein A-I"/>
    <property type="match status" value="1"/>
</dbReference>
<evidence type="ECO:0000313" key="4">
    <source>
        <dbReference type="EMBL" id="PVD21859.1"/>
    </source>
</evidence>
<dbReference type="Proteomes" id="UP000245119">
    <property type="component" value="Linkage Group LG11"/>
</dbReference>
<gene>
    <name evidence="4" type="ORF">C0Q70_17661</name>
</gene>
<feature type="coiled-coil region" evidence="1">
    <location>
        <begin position="117"/>
        <end position="148"/>
    </location>
</feature>
<feature type="chain" id="PRO_5015508132" evidence="3">
    <location>
        <begin position="24"/>
        <end position="216"/>
    </location>
</feature>
<reference evidence="4 5" key="1">
    <citation type="submission" date="2018-04" db="EMBL/GenBank/DDBJ databases">
        <title>The genome of golden apple snail Pomacea canaliculata provides insight into stress tolerance and invasive adaptation.</title>
        <authorList>
            <person name="Liu C."/>
            <person name="Liu B."/>
            <person name="Ren Y."/>
            <person name="Zhang Y."/>
            <person name="Wang H."/>
            <person name="Li S."/>
            <person name="Jiang F."/>
            <person name="Yin L."/>
            <person name="Zhang G."/>
            <person name="Qian W."/>
            <person name="Fan W."/>
        </authorList>
    </citation>
    <scope>NUCLEOTIDE SEQUENCE [LARGE SCALE GENOMIC DNA]</scope>
    <source>
        <strain evidence="4">SZHN2017</strain>
        <tissue evidence="4">Muscle</tissue>
    </source>
</reference>
<evidence type="ECO:0000256" key="1">
    <source>
        <dbReference type="SAM" id="Coils"/>
    </source>
</evidence>
<dbReference type="SUPFAM" id="SSF58113">
    <property type="entry name" value="Apolipoprotein A-I"/>
    <property type="match status" value="1"/>
</dbReference>
<evidence type="ECO:0000256" key="2">
    <source>
        <dbReference type="SAM" id="MobiDB-lite"/>
    </source>
</evidence>
<sequence length="216" mass="23482">MQPSECLLLLLLLFPSAFLKVSADTDGFPDVIDNSKHLESEVRRLKRAATNNRRNGGKKSRVCESVSDKVARDITQELSGLRAQLHTSDVMTSLRAELQAGLASVRAEASDKAVVIRKELEAGLAGLRTELQKLRAELQAELNSDLNDVRSELQHTMTTSCSDQKEVAAALADLQSGLSAARSDVEQRVSSARAELEQRVSGVRSEARGRASWGQG</sequence>
<keyword evidence="5" id="KW-1185">Reference proteome</keyword>
<keyword evidence="1" id="KW-0175">Coiled coil</keyword>
<accession>A0A2T7NL22</accession>
<evidence type="ECO:0000313" key="5">
    <source>
        <dbReference type="Proteomes" id="UP000245119"/>
    </source>
</evidence>
<feature type="region of interest" description="Disordered" evidence="2">
    <location>
        <begin position="196"/>
        <end position="216"/>
    </location>
</feature>
<evidence type="ECO:0000256" key="3">
    <source>
        <dbReference type="SAM" id="SignalP"/>
    </source>
</evidence>